<protein>
    <submittedName>
        <fullName evidence="1">Uncharacterized protein</fullName>
    </submittedName>
</protein>
<dbReference type="RefSeq" id="WP_380057341.1">
    <property type="nucleotide sequence ID" value="NZ_JBHSWB010000001.1"/>
</dbReference>
<evidence type="ECO:0000313" key="1">
    <source>
        <dbReference type="EMBL" id="MFC6661717.1"/>
    </source>
</evidence>
<sequence>MLVRDERSGGMRYVAYRVSPTRLTELTDDPLAVTAGLLGDLNTLAKHVGASYTQTTPPRTAAQKAEVQRRIDVAAARAKPWLATLDSPELKNLPLERLGNFTFDSLDLTVDRADQAQVALPVTLSFADDKTNSEYIDGDRYTLTVNLQRGAQGWAVQSWTLSPRKGELYED</sequence>
<evidence type="ECO:0000313" key="2">
    <source>
        <dbReference type="Proteomes" id="UP001596317"/>
    </source>
</evidence>
<dbReference type="Proteomes" id="UP001596317">
    <property type="component" value="Unassembled WGS sequence"/>
</dbReference>
<name>A0ABW1ZQG6_9DEIO</name>
<reference evidence="2" key="1">
    <citation type="journal article" date="2019" name="Int. J. Syst. Evol. Microbiol.">
        <title>The Global Catalogue of Microorganisms (GCM) 10K type strain sequencing project: providing services to taxonomists for standard genome sequencing and annotation.</title>
        <authorList>
            <consortium name="The Broad Institute Genomics Platform"/>
            <consortium name="The Broad Institute Genome Sequencing Center for Infectious Disease"/>
            <person name="Wu L."/>
            <person name="Ma J."/>
        </authorList>
    </citation>
    <scope>NUCLEOTIDE SEQUENCE [LARGE SCALE GENOMIC DNA]</scope>
    <source>
        <strain evidence="2">CCUG 63830</strain>
    </source>
</reference>
<proteinExistence type="predicted"/>
<dbReference type="EMBL" id="JBHSWB010000001">
    <property type="protein sequence ID" value="MFC6661717.1"/>
    <property type="molecule type" value="Genomic_DNA"/>
</dbReference>
<accession>A0ABW1ZQG6</accession>
<keyword evidence="2" id="KW-1185">Reference proteome</keyword>
<gene>
    <name evidence="1" type="ORF">ACFP90_16305</name>
</gene>
<comment type="caution">
    <text evidence="1">The sequence shown here is derived from an EMBL/GenBank/DDBJ whole genome shotgun (WGS) entry which is preliminary data.</text>
</comment>
<organism evidence="1 2">
    <name type="scientific">Deinococcus multiflagellatus</name>
    <dbReference type="NCBI Taxonomy" id="1656887"/>
    <lineage>
        <taxon>Bacteria</taxon>
        <taxon>Thermotogati</taxon>
        <taxon>Deinococcota</taxon>
        <taxon>Deinococci</taxon>
        <taxon>Deinococcales</taxon>
        <taxon>Deinococcaceae</taxon>
        <taxon>Deinococcus</taxon>
    </lineage>
</organism>